<feature type="domain" description="Guanylate kinase-like" evidence="6">
    <location>
        <begin position="2"/>
        <end position="192"/>
    </location>
</feature>
<evidence type="ECO:0000256" key="4">
    <source>
        <dbReference type="ARBA" id="ARBA00022777"/>
    </source>
</evidence>
<keyword evidence="4 7" id="KW-0418">Kinase</keyword>
<comment type="similarity">
    <text evidence="2">Belongs to the guanylate kinase family.</text>
</comment>
<gene>
    <name evidence="7" type="ORF">H8S00_13195</name>
</gene>
<evidence type="ECO:0000256" key="2">
    <source>
        <dbReference type="ARBA" id="ARBA00005790"/>
    </source>
</evidence>
<proteinExistence type="inferred from homology"/>
<dbReference type="InterPro" id="IPR008144">
    <property type="entry name" value="Guanylate_kin-like_dom"/>
</dbReference>
<dbReference type="InterPro" id="IPR027417">
    <property type="entry name" value="P-loop_NTPase"/>
</dbReference>
<evidence type="ECO:0000259" key="6">
    <source>
        <dbReference type="PROSITE" id="PS50052"/>
    </source>
</evidence>
<evidence type="ECO:0000313" key="7">
    <source>
        <dbReference type="EMBL" id="MBC5668925.1"/>
    </source>
</evidence>
<evidence type="ECO:0000256" key="3">
    <source>
        <dbReference type="ARBA" id="ARBA00022679"/>
    </source>
</evidence>
<comment type="caution">
    <text evidence="7">The sequence shown here is derived from an EMBL/GenBank/DDBJ whole genome shotgun (WGS) entry which is preliminary data.</text>
</comment>
<dbReference type="Gene3D" id="3.40.50.300">
    <property type="entry name" value="P-loop containing nucleotide triphosphate hydrolases"/>
    <property type="match status" value="1"/>
</dbReference>
<evidence type="ECO:0000256" key="1">
    <source>
        <dbReference type="ARBA" id="ARBA00003531"/>
    </source>
</evidence>
<evidence type="ECO:0000313" key="8">
    <source>
        <dbReference type="Proteomes" id="UP000597877"/>
    </source>
</evidence>
<sequence length="197" mass="23252">MAKIFFVLGKSCSGKDTIFKKLKEDRELNLNTVTGYTTRPMREGEINGVEYFFVNNEELEALKNQGKVIECRDYNTVYGVWSYFTVDDGQINLEKGNYLYIGTLESYEQMVRYYGKEVVVPIYVEVETGERLTRAVNRERQQENPKYTELCRRFLADEEDFCEENIKKAGIKKRYENNSLERCIEEIVEDIRDFMVL</sequence>
<dbReference type="Pfam" id="PF00625">
    <property type="entry name" value="Guanylate_kin"/>
    <property type="match status" value="1"/>
</dbReference>
<dbReference type="RefSeq" id="WP_186840717.1">
    <property type="nucleotide sequence ID" value="NZ_JACOOZ010000011.1"/>
</dbReference>
<dbReference type="PANTHER" id="PTHR23117:SF13">
    <property type="entry name" value="GUANYLATE KINASE"/>
    <property type="match status" value="1"/>
</dbReference>
<dbReference type="GO" id="GO:0016301">
    <property type="term" value="F:kinase activity"/>
    <property type="evidence" value="ECO:0007669"/>
    <property type="project" value="UniProtKB-KW"/>
</dbReference>
<name>A0ABR7F847_9FIRM</name>
<comment type="catalytic activity">
    <reaction evidence="5">
        <text>GMP + ATP = GDP + ADP</text>
        <dbReference type="Rhea" id="RHEA:20780"/>
        <dbReference type="ChEBI" id="CHEBI:30616"/>
        <dbReference type="ChEBI" id="CHEBI:58115"/>
        <dbReference type="ChEBI" id="CHEBI:58189"/>
        <dbReference type="ChEBI" id="CHEBI:456216"/>
        <dbReference type="EC" id="2.7.4.8"/>
    </reaction>
</comment>
<protein>
    <submittedName>
        <fullName evidence="7">Guanylate kinase</fullName>
    </submittedName>
</protein>
<accession>A0ABR7F847</accession>
<reference evidence="7 8" key="1">
    <citation type="submission" date="2020-08" db="EMBL/GenBank/DDBJ databases">
        <title>Genome public.</title>
        <authorList>
            <person name="Liu C."/>
            <person name="Sun Q."/>
        </authorList>
    </citation>
    <scope>NUCLEOTIDE SEQUENCE [LARGE SCALE GENOMIC DNA]</scope>
    <source>
        <strain evidence="7 8">BX4</strain>
    </source>
</reference>
<dbReference type="PROSITE" id="PS00856">
    <property type="entry name" value="GUANYLATE_KINASE_1"/>
    <property type="match status" value="1"/>
</dbReference>
<dbReference type="InterPro" id="IPR008145">
    <property type="entry name" value="GK/Ca_channel_bsu"/>
</dbReference>
<organism evidence="7 8">
    <name type="scientific">Eubacterium segne</name>
    <dbReference type="NCBI Taxonomy" id="2763045"/>
    <lineage>
        <taxon>Bacteria</taxon>
        <taxon>Bacillati</taxon>
        <taxon>Bacillota</taxon>
        <taxon>Clostridia</taxon>
        <taxon>Eubacteriales</taxon>
        <taxon>Eubacteriaceae</taxon>
        <taxon>Eubacterium</taxon>
    </lineage>
</organism>
<dbReference type="EMBL" id="JACOOZ010000011">
    <property type="protein sequence ID" value="MBC5668925.1"/>
    <property type="molecule type" value="Genomic_DNA"/>
</dbReference>
<keyword evidence="8" id="KW-1185">Reference proteome</keyword>
<comment type="function">
    <text evidence="1">Essential for recycling GMP and indirectly, cGMP.</text>
</comment>
<dbReference type="SMART" id="SM00072">
    <property type="entry name" value="GuKc"/>
    <property type="match status" value="1"/>
</dbReference>
<dbReference type="SUPFAM" id="SSF52540">
    <property type="entry name" value="P-loop containing nucleoside triphosphate hydrolases"/>
    <property type="match status" value="1"/>
</dbReference>
<dbReference type="PROSITE" id="PS50052">
    <property type="entry name" value="GUANYLATE_KINASE_2"/>
    <property type="match status" value="1"/>
</dbReference>
<evidence type="ECO:0000256" key="5">
    <source>
        <dbReference type="ARBA" id="ARBA00048594"/>
    </source>
</evidence>
<dbReference type="PANTHER" id="PTHR23117">
    <property type="entry name" value="GUANYLATE KINASE-RELATED"/>
    <property type="match status" value="1"/>
</dbReference>
<dbReference type="InterPro" id="IPR020590">
    <property type="entry name" value="Guanylate_kinase_CS"/>
</dbReference>
<dbReference type="Proteomes" id="UP000597877">
    <property type="component" value="Unassembled WGS sequence"/>
</dbReference>
<keyword evidence="3" id="KW-0808">Transferase</keyword>